<feature type="short sequence motif" description="'KMSKS' region" evidence="9">
    <location>
        <begin position="1295"/>
        <end position="1299"/>
    </location>
</feature>
<dbReference type="PRINTS" id="PR00986">
    <property type="entry name" value="TRNASYNTHVAL"/>
</dbReference>
<dbReference type="Pfam" id="PF00133">
    <property type="entry name" value="tRNA-synt_1"/>
    <property type="match status" value="2"/>
</dbReference>
<evidence type="ECO:0000256" key="5">
    <source>
        <dbReference type="ARBA" id="ARBA00022917"/>
    </source>
</evidence>
<sequence>MQKISKKPIFQAIRLAKINKKNMIVDVENINFSLFSNNILAFVNQNNKVSENIYKILTDKNIMAKDYLGLMIFNDEFVHYRNYHHFKCATNYTKNINFAFGKEWDKNNKRQKLIDILYDNFIESGIFETDAKDFLRDWKKILGEYRKILELVQREISLNYYETYNDLLTQTLASLKAVEVPKYKDVLQSNKTQIFIDEILNIFNNFYQKLIVLFQETEKVIIQNFEKHQTLYRENKLFLNRQEIIELEEQKKQFINDKKDSNWNNFKNLISKFKLESQKFKQNKNRNLFVSLKSIHDLRIRQKAYKKIYKSKRNSEDFVYFYKKYLACKIVKKIFVKNFFNVKYLDITNFEEFLADCKQTIDGFDYASILYKKGDSNSKIAKSIKLQSYDYGQFPYSKYKVIAKEQRQSHYLKHQQNAKQLWNWFKNIKNISKKVLTKSDIFELKQTNHTINEYRLNYEWNNKQVSRQINENLYQANHKLQENEKLLKTNIKNLEKSWNNFINIYEYYLKYIKTNKNILNEQKSKFKFVKHLEIKTNDYENNLNELFNIFDEEQISNNYSWHLFLFKRHIYNLLDKYNIDVSNLEKIVANIDKQIIIKIELANLFVGDPKLIIVGPEVNKFENDLKKFILSEVNKYVFENQICAISFLNDLQLANDYSTHVIVFDNKRVIEEGKVSAVCTNPMHPLVKKMLNIVDVNKTNSYSNINIQEYKIDEFHNIYCSWNELLKWASNYRLKDEKIQKALQDQKIEKNTKPITTKLNDKFFVNESVVVDYKNINKFERKEMDKNFDHKIIEKGRYQKWQDSKVFQKHDQTKRPFTIILPPPNVTGKLHIGHALDGYIQDTIIRYKKLQGYDTLFLPGTDHAGIATQAKVDALLQKEGKNKLQMGRELFLDEVWKWVNEYSLIIHQQWAKLGLALDYSNERFTLDKDANEAVLKVFVTLYNKGIIYRGTKAINWDPVQLTALSNIEVINEPVEQNMYYIKYPLQDFENEFLEVATTRIETIPSDVAIAYHPSDQRYKKYLGKNVVHPFTKQLIPIIEDDYIDPEFGSGLMKVSAHATNDIDIIFKNNLEVKECIDTHGKMNQLALEFEGLDRFEARKAIASKLEKEGYLIKTEKTISNVGLSERSNAPIEILVQPQWFLKMDKMSKLILDNLQSEKGVKFYPERFHEVIKTWMENVYDWTISRQLWWGHRIPAYYKDNQVIVSLENPGEGWKQDEDVLDTWFSSGLAPFVFLGWPQNDQKVKRYFPTQLLVTGYDIIFFWVARMYFMSLEFMDNIPFENVLIHGLVRDEQGKKMSKSLGNGIDPIEVIDNYGSDVLRISLLFNSTPGQDINFGNSKLETAKLFVNKFWNIARYVNSIEETENTNNLDKYDQWIISRINNFEKQIEQNMDKYEFSIIYKEIQKFIVNEFSGWYLEFAKFKENKNLIHKLFKKVLLLMHPFLPFTTDYLYEQMYSGNILEVENIIFDTPDESNTEQMIELITELRKYREQKNISKSKVLYFDYKNILLNPDDLFIISKLANFEYQINNDTLIQANGFELFIKMDQETKELEIARLQKLIEDNQVDIDHVSKMLNNPNFMAKANPQKIAQEQQKLEVYNTKKESYENELRKLQND</sequence>
<feature type="domain" description="Methionyl/Valyl/Leucyl/Isoleucyl-tRNA synthetase anticodon-binding" evidence="11">
    <location>
        <begin position="1372"/>
        <end position="1497"/>
    </location>
</feature>
<dbReference type="HAMAP" id="MF_02004">
    <property type="entry name" value="Val_tRNA_synth_type1"/>
    <property type="match status" value="1"/>
</dbReference>
<dbReference type="Proteomes" id="UP001460679">
    <property type="component" value="Chromosome"/>
</dbReference>
<feature type="domain" description="Aminoacyl-tRNA synthetase class Ia" evidence="10">
    <location>
        <begin position="797"/>
        <end position="1202"/>
    </location>
</feature>
<dbReference type="RefSeq" id="WP_308699416.1">
    <property type="nucleotide sequence ID" value="NZ_CP148066.1"/>
</dbReference>
<keyword evidence="6 9" id="KW-0175">Coiled coil</keyword>
<dbReference type="CDD" id="cd00817">
    <property type="entry name" value="ValRS_core"/>
    <property type="match status" value="1"/>
</dbReference>
<dbReference type="Gene3D" id="1.10.287.380">
    <property type="entry name" value="Valyl-tRNA synthetase, C-terminal domain"/>
    <property type="match status" value="1"/>
</dbReference>
<dbReference type="CDD" id="cd07962">
    <property type="entry name" value="Anticodon_Ia_Val"/>
    <property type="match status" value="1"/>
</dbReference>
<keyword evidence="3 9" id="KW-0547">Nucleotide-binding</keyword>
<dbReference type="NCBIfam" id="NF004349">
    <property type="entry name" value="PRK05729.1"/>
    <property type="match status" value="1"/>
</dbReference>
<comment type="domain">
    <text evidence="9">ValRS has two distinct active sites: one for aminoacylation and one for editing. The misactivated threonine is translocated from the active site to the editing site.</text>
</comment>
<evidence type="ECO:0000256" key="4">
    <source>
        <dbReference type="ARBA" id="ARBA00022840"/>
    </source>
</evidence>
<dbReference type="InterPro" id="IPR010978">
    <property type="entry name" value="tRNA-bd_arm"/>
</dbReference>
<comment type="similarity">
    <text evidence="9">Belongs to the class-I aminoacyl-tRNA synthetase family. ValS type 1 subfamily.</text>
</comment>
<feature type="domain" description="Aminoacyl-tRNA synthetase class Ia" evidence="10">
    <location>
        <begin position="1206"/>
        <end position="1334"/>
    </location>
</feature>
<dbReference type="InterPro" id="IPR002303">
    <property type="entry name" value="Valyl-tRNA_ligase"/>
</dbReference>
<dbReference type="PROSITE" id="PS00178">
    <property type="entry name" value="AA_TRNA_LIGASE_I"/>
    <property type="match status" value="1"/>
</dbReference>
<comment type="subcellular location">
    <subcellularLocation>
        <location evidence="9">Cytoplasm</location>
    </subcellularLocation>
</comment>
<dbReference type="InterPro" id="IPR019499">
    <property type="entry name" value="Val-tRNA_synth_tRNA-bd"/>
</dbReference>
<evidence type="ECO:0000259" key="11">
    <source>
        <dbReference type="Pfam" id="PF08264"/>
    </source>
</evidence>
<dbReference type="InterPro" id="IPR002300">
    <property type="entry name" value="aa-tRNA-synth_Ia"/>
</dbReference>
<keyword evidence="2 9" id="KW-0436">Ligase</keyword>
<comment type="function">
    <text evidence="9">Catalyzes the attachment of valine to tRNA(Val). As ValRS can inadvertently accommodate and process structurally similar amino acids such as threonine, to avoid such errors, it has a 'posttransfer' editing activity that hydrolyzes mischarged Thr-tRNA(Val) in a tRNA-dependent manner.</text>
</comment>
<dbReference type="InterPro" id="IPR037118">
    <property type="entry name" value="Val-tRNA_synth_C_sf"/>
</dbReference>
<dbReference type="InterPro" id="IPR009008">
    <property type="entry name" value="Val/Leu/Ile-tRNA-synth_edit"/>
</dbReference>
<comment type="domain">
    <text evidence="9">The C-terminal coiled-coil domain is crucial for aminoacylation activity.</text>
</comment>
<dbReference type="SUPFAM" id="SSF52374">
    <property type="entry name" value="Nucleotidylyl transferase"/>
    <property type="match status" value="1"/>
</dbReference>
<comment type="subunit">
    <text evidence="9">Monomer.</text>
</comment>
<dbReference type="InterPro" id="IPR001412">
    <property type="entry name" value="aa-tRNA-synth_I_CS"/>
</dbReference>
<dbReference type="Gene3D" id="1.10.730.10">
    <property type="entry name" value="Isoleucyl-tRNA Synthetase, Domain 1"/>
    <property type="match status" value="1"/>
</dbReference>
<name>A0ABZ2RVA5_9BACT</name>
<evidence type="ECO:0000313" key="13">
    <source>
        <dbReference type="EMBL" id="WXL28716.1"/>
    </source>
</evidence>
<keyword evidence="14" id="KW-1185">Reference proteome</keyword>
<dbReference type="Gene3D" id="3.40.50.620">
    <property type="entry name" value="HUPs"/>
    <property type="match status" value="2"/>
</dbReference>
<dbReference type="InterPro" id="IPR014729">
    <property type="entry name" value="Rossmann-like_a/b/a_fold"/>
</dbReference>
<feature type="domain" description="Valyl-tRNA synthetase tRNA-binding arm" evidence="12">
    <location>
        <begin position="1551"/>
        <end position="1612"/>
    </location>
</feature>
<evidence type="ECO:0000256" key="2">
    <source>
        <dbReference type="ARBA" id="ARBA00022598"/>
    </source>
</evidence>
<evidence type="ECO:0000259" key="12">
    <source>
        <dbReference type="Pfam" id="PF10458"/>
    </source>
</evidence>
<keyword evidence="1 9" id="KW-0963">Cytoplasm</keyword>
<dbReference type="SUPFAM" id="SSF46589">
    <property type="entry name" value="tRNA-binding arm"/>
    <property type="match status" value="1"/>
</dbReference>
<feature type="binding site" evidence="9">
    <location>
        <position position="1298"/>
    </location>
    <ligand>
        <name>ATP</name>
        <dbReference type="ChEBI" id="CHEBI:30616"/>
    </ligand>
</feature>
<evidence type="ECO:0000256" key="6">
    <source>
        <dbReference type="ARBA" id="ARBA00023054"/>
    </source>
</evidence>
<evidence type="ECO:0000259" key="10">
    <source>
        <dbReference type="Pfam" id="PF00133"/>
    </source>
</evidence>
<dbReference type="NCBIfam" id="TIGR00422">
    <property type="entry name" value="valS"/>
    <property type="match status" value="1"/>
</dbReference>
<dbReference type="PANTHER" id="PTHR11946">
    <property type="entry name" value="VALYL-TRNA SYNTHETASES"/>
    <property type="match status" value="1"/>
</dbReference>
<gene>
    <name evidence="9" type="primary">valS</name>
    <name evidence="13" type="ORF">WG616_01695</name>
</gene>
<comment type="catalytic activity">
    <reaction evidence="8 9">
        <text>tRNA(Val) + L-valine + ATP = L-valyl-tRNA(Val) + AMP + diphosphate</text>
        <dbReference type="Rhea" id="RHEA:10704"/>
        <dbReference type="Rhea" id="RHEA-COMP:9672"/>
        <dbReference type="Rhea" id="RHEA-COMP:9708"/>
        <dbReference type="ChEBI" id="CHEBI:30616"/>
        <dbReference type="ChEBI" id="CHEBI:33019"/>
        <dbReference type="ChEBI" id="CHEBI:57762"/>
        <dbReference type="ChEBI" id="CHEBI:78442"/>
        <dbReference type="ChEBI" id="CHEBI:78537"/>
        <dbReference type="ChEBI" id="CHEBI:456215"/>
        <dbReference type="EC" id="6.1.1.9"/>
    </reaction>
</comment>
<dbReference type="InterPro" id="IPR033705">
    <property type="entry name" value="Anticodon_Ia_Val"/>
</dbReference>
<dbReference type="Pfam" id="PF08264">
    <property type="entry name" value="Anticodon_1"/>
    <property type="match status" value="1"/>
</dbReference>
<dbReference type="Pfam" id="PF10458">
    <property type="entry name" value="Val_tRNA-synt_C"/>
    <property type="match status" value="1"/>
</dbReference>
<dbReference type="SUPFAM" id="SSF50677">
    <property type="entry name" value="ValRS/IleRS/LeuRS editing domain"/>
    <property type="match status" value="1"/>
</dbReference>
<evidence type="ECO:0000256" key="1">
    <source>
        <dbReference type="ARBA" id="ARBA00022490"/>
    </source>
</evidence>
<evidence type="ECO:0000256" key="9">
    <source>
        <dbReference type="HAMAP-Rule" id="MF_02004"/>
    </source>
</evidence>
<dbReference type="InterPro" id="IPR009080">
    <property type="entry name" value="tRNAsynth_Ia_anticodon-bd"/>
</dbReference>
<keyword evidence="5 9" id="KW-0648">Protein biosynthesis</keyword>
<evidence type="ECO:0000256" key="8">
    <source>
        <dbReference type="ARBA" id="ARBA00047552"/>
    </source>
</evidence>
<dbReference type="SUPFAM" id="SSF47323">
    <property type="entry name" value="Anticodon-binding domain of a subclass of class I aminoacyl-tRNA synthetases"/>
    <property type="match status" value="1"/>
</dbReference>
<feature type="coiled-coil region" evidence="9">
    <location>
        <begin position="1587"/>
        <end position="1614"/>
    </location>
</feature>
<dbReference type="PANTHER" id="PTHR11946:SF93">
    <property type="entry name" value="VALINE--TRNA LIGASE, CHLOROPLASTIC_MITOCHONDRIAL 2"/>
    <property type="match status" value="1"/>
</dbReference>
<protein>
    <recommendedName>
        <fullName evidence="9">Valine--tRNA ligase</fullName>
        <ecNumber evidence="9">6.1.1.9</ecNumber>
    </recommendedName>
    <alternativeName>
        <fullName evidence="9">Valyl-tRNA synthetase</fullName>
        <shortName evidence="9">ValRS</shortName>
    </alternativeName>
</protein>
<reference evidence="13" key="1">
    <citation type="submission" date="2024-03" db="EMBL/GenBank/DDBJ databases">
        <title>Complete genome sequence of Mycoplasma gypis type strain B1/T1.</title>
        <authorList>
            <person name="Spergser J."/>
        </authorList>
    </citation>
    <scope>NUCLEOTIDE SEQUENCE [LARGE SCALE GENOMIC DNA]</scope>
    <source>
        <strain evidence="13">B1/T1</strain>
    </source>
</reference>
<dbReference type="EMBL" id="CP148066">
    <property type="protein sequence ID" value="WXL28716.1"/>
    <property type="molecule type" value="Genomic_DNA"/>
</dbReference>
<dbReference type="GO" id="GO:0004832">
    <property type="term" value="F:valine-tRNA ligase activity"/>
    <property type="evidence" value="ECO:0007669"/>
    <property type="project" value="UniProtKB-EC"/>
</dbReference>
<keyword evidence="4 9" id="KW-0067">ATP-binding</keyword>
<keyword evidence="7 9" id="KW-0030">Aminoacyl-tRNA synthetase</keyword>
<proteinExistence type="inferred from homology"/>
<evidence type="ECO:0000313" key="14">
    <source>
        <dbReference type="Proteomes" id="UP001460679"/>
    </source>
</evidence>
<feature type="short sequence motif" description="'HIGH' region" evidence="9">
    <location>
        <begin position="824"/>
        <end position="834"/>
    </location>
</feature>
<dbReference type="EC" id="6.1.1.9" evidence="9"/>
<accession>A0ABZ2RVA5</accession>
<evidence type="ECO:0000256" key="3">
    <source>
        <dbReference type="ARBA" id="ARBA00022741"/>
    </source>
</evidence>
<dbReference type="InterPro" id="IPR013155">
    <property type="entry name" value="M/V/L/I-tRNA-synth_anticd-bd"/>
</dbReference>
<evidence type="ECO:0000256" key="7">
    <source>
        <dbReference type="ARBA" id="ARBA00023146"/>
    </source>
</evidence>
<organism evidence="13 14">
    <name type="scientific">[Mycoplasma] gypis</name>
    <dbReference type="NCBI Taxonomy" id="92404"/>
    <lineage>
        <taxon>Bacteria</taxon>
        <taxon>Bacillati</taxon>
        <taxon>Mycoplasmatota</taxon>
        <taxon>Mycoplasmoidales</taxon>
        <taxon>Metamycoplasmataceae</taxon>
        <taxon>Metamycoplasma</taxon>
    </lineage>
</organism>